<name>A0A0C3AP97_SERVB</name>
<reference evidence="3" key="2">
    <citation type="submission" date="2015-01" db="EMBL/GenBank/DDBJ databases">
        <title>Evolutionary Origins and Diversification of the Mycorrhizal Mutualists.</title>
        <authorList>
            <consortium name="DOE Joint Genome Institute"/>
            <consortium name="Mycorrhizal Genomics Consortium"/>
            <person name="Kohler A."/>
            <person name="Kuo A."/>
            <person name="Nagy L.G."/>
            <person name="Floudas D."/>
            <person name="Copeland A."/>
            <person name="Barry K.W."/>
            <person name="Cichocki N."/>
            <person name="Veneault-Fourrey C."/>
            <person name="LaButti K."/>
            <person name="Lindquist E.A."/>
            <person name="Lipzen A."/>
            <person name="Lundell T."/>
            <person name="Morin E."/>
            <person name="Murat C."/>
            <person name="Riley R."/>
            <person name="Ohm R."/>
            <person name="Sun H."/>
            <person name="Tunlid A."/>
            <person name="Henrissat B."/>
            <person name="Grigoriev I.V."/>
            <person name="Hibbett D.S."/>
            <person name="Martin F."/>
        </authorList>
    </citation>
    <scope>NUCLEOTIDE SEQUENCE [LARGE SCALE GENOMIC DNA]</scope>
    <source>
        <strain evidence="3">MAFF 305830</strain>
    </source>
</reference>
<accession>A0A0C3AP97</accession>
<gene>
    <name evidence="2" type="ORF">M408DRAFT_333208</name>
</gene>
<feature type="signal peptide" evidence="1">
    <location>
        <begin position="1"/>
        <end position="20"/>
    </location>
</feature>
<evidence type="ECO:0000313" key="3">
    <source>
        <dbReference type="Proteomes" id="UP000054097"/>
    </source>
</evidence>
<dbReference type="AlphaFoldDB" id="A0A0C3AP97"/>
<evidence type="ECO:0000256" key="1">
    <source>
        <dbReference type="SAM" id="SignalP"/>
    </source>
</evidence>
<proteinExistence type="predicted"/>
<dbReference type="EMBL" id="KN824369">
    <property type="protein sequence ID" value="KIM21899.1"/>
    <property type="molecule type" value="Genomic_DNA"/>
</dbReference>
<organism evidence="2 3">
    <name type="scientific">Serendipita vermifera MAFF 305830</name>
    <dbReference type="NCBI Taxonomy" id="933852"/>
    <lineage>
        <taxon>Eukaryota</taxon>
        <taxon>Fungi</taxon>
        <taxon>Dikarya</taxon>
        <taxon>Basidiomycota</taxon>
        <taxon>Agaricomycotina</taxon>
        <taxon>Agaricomycetes</taxon>
        <taxon>Sebacinales</taxon>
        <taxon>Serendipitaceae</taxon>
        <taxon>Serendipita</taxon>
    </lineage>
</organism>
<dbReference type="Proteomes" id="UP000054097">
    <property type="component" value="Unassembled WGS sequence"/>
</dbReference>
<evidence type="ECO:0000313" key="2">
    <source>
        <dbReference type="EMBL" id="KIM21899.1"/>
    </source>
</evidence>
<protein>
    <submittedName>
        <fullName evidence="2">Uncharacterized protein</fullName>
    </submittedName>
</protein>
<keyword evidence="1" id="KW-0732">Signal</keyword>
<reference evidence="2 3" key="1">
    <citation type="submission" date="2014-04" db="EMBL/GenBank/DDBJ databases">
        <authorList>
            <consortium name="DOE Joint Genome Institute"/>
            <person name="Kuo A."/>
            <person name="Zuccaro A."/>
            <person name="Kohler A."/>
            <person name="Nagy L.G."/>
            <person name="Floudas D."/>
            <person name="Copeland A."/>
            <person name="Barry K.W."/>
            <person name="Cichocki N."/>
            <person name="Veneault-Fourrey C."/>
            <person name="LaButti K."/>
            <person name="Lindquist E.A."/>
            <person name="Lipzen A."/>
            <person name="Lundell T."/>
            <person name="Morin E."/>
            <person name="Murat C."/>
            <person name="Sun H."/>
            <person name="Tunlid A."/>
            <person name="Henrissat B."/>
            <person name="Grigoriev I.V."/>
            <person name="Hibbett D.S."/>
            <person name="Martin F."/>
            <person name="Nordberg H.P."/>
            <person name="Cantor M.N."/>
            <person name="Hua S.X."/>
        </authorList>
    </citation>
    <scope>NUCLEOTIDE SEQUENCE [LARGE SCALE GENOMIC DNA]</scope>
    <source>
        <strain evidence="2 3">MAFF 305830</strain>
    </source>
</reference>
<feature type="chain" id="PRO_5002161094" evidence="1">
    <location>
        <begin position="21"/>
        <end position="243"/>
    </location>
</feature>
<keyword evidence="3" id="KW-1185">Reference proteome</keyword>
<sequence length="243" mass="25451">MRSILIAFVVCASLSQSVFALLVRRAAIDELEPLLGVPSQVTQGDSATFTMKFPLQTISNITLNLKAPDGTTSSPFSSTLFTTGATGQGQTTSEPTTRFCVNQGAFISPLADKYTQQFSQVGDWSVSLRVVYYFGANGYEYDANGKVCISPPFTCEAGETEPLTMKVVAASGGPPTTVEGPSPTPLELQGTVTGSPFLLSTSPTASPSITATTTRGNSAQSFLGWRGKDSMVAIAIALLALVV</sequence>
<dbReference type="HOGENOM" id="CLU_099957_0_0_1"/>